<reference evidence="2" key="2">
    <citation type="submission" date="2023-03" db="EMBL/GenBank/DDBJ databases">
        <authorList>
            <person name="Inwood S.N."/>
            <person name="Skelly J.G."/>
            <person name="Guhlin J."/>
            <person name="Harrop T.W.R."/>
            <person name="Goldson S.G."/>
            <person name="Dearden P.K."/>
        </authorList>
    </citation>
    <scope>NUCLEOTIDE SEQUENCE</scope>
    <source>
        <strain evidence="2">Lincoln</strain>
        <tissue evidence="2">Whole body</tissue>
    </source>
</reference>
<proteinExistence type="predicted"/>
<accession>A0AA39G5K2</accession>
<dbReference type="AlphaFoldDB" id="A0AA39G5K2"/>
<dbReference type="PANTHER" id="PTHR13593:SF103">
    <property type="entry name" value="RE10370P"/>
    <property type="match status" value="1"/>
</dbReference>
<dbReference type="GO" id="GO:0006629">
    <property type="term" value="P:lipid metabolic process"/>
    <property type="evidence" value="ECO:0007669"/>
    <property type="project" value="InterPro"/>
</dbReference>
<evidence type="ECO:0000259" key="1">
    <source>
        <dbReference type="SMART" id="SM00148"/>
    </source>
</evidence>
<keyword evidence="3" id="KW-1185">Reference proteome</keyword>
<organism evidence="2 3">
    <name type="scientific">Microctonus hyperodae</name>
    <name type="common">Parasitoid wasp</name>
    <dbReference type="NCBI Taxonomy" id="165561"/>
    <lineage>
        <taxon>Eukaryota</taxon>
        <taxon>Metazoa</taxon>
        <taxon>Ecdysozoa</taxon>
        <taxon>Arthropoda</taxon>
        <taxon>Hexapoda</taxon>
        <taxon>Insecta</taxon>
        <taxon>Pterygota</taxon>
        <taxon>Neoptera</taxon>
        <taxon>Endopterygota</taxon>
        <taxon>Hymenoptera</taxon>
        <taxon>Apocrita</taxon>
        <taxon>Ichneumonoidea</taxon>
        <taxon>Braconidae</taxon>
        <taxon>Euphorinae</taxon>
        <taxon>Microctonus</taxon>
    </lineage>
</organism>
<dbReference type="Proteomes" id="UP001168972">
    <property type="component" value="Unassembled WGS sequence"/>
</dbReference>
<sequence length="420" mass="48472">MGEYDCVIRKDDFLAAQLILFYTPKTTSAIQEQIAIYYHNPRYKSGDIITFVVQDVVRSMNITKYYFVRSMKGIILTKIAPTEVTYDGKSIYQQQCLGYSANWVRNGTTMKTSCLSTHPDWMYQQRNIIRNHKIKLAFIPGTHNSGSYSKVLSQSITEKFTATQDLNIMEQLIAGARYLDLRPAIKIGDQLEYWICHGSFFMNTMDDVLDDIKTFIIHTQEIVILSFKEFPMGFKEEADHLNFIQYLEKKFNGHLVTRISKLWEITFGDIWRLDTRILVSYDNNAFRKSSKMWPGIPQMWGDIHPSAGLEALRNHLKIADASFIFPKVSMPQFTLDAITIASHAIADTFGMESTSLRRLGAIVGHNITQWYNEIFFRITNIVAVDYIDGTGIVEVAIEWNSRRFSLCSNYFFTLMNKNNT</sequence>
<evidence type="ECO:0000313" key="3">
    <source>
        <dbReference type="Proteomes" id="UP001168972"/>
    </source>
</evidence>
<gene>
    <name evidence="2" type="ORF">PV327_003411</name>
</gene>
<dbReference type="InterPro" id="IPR017946">
    <property type="entry name" value="PLC-like_Pdiesterase_TIM-brl"/>
</dbReference>
<name>A0AA39G5K2_MICHY</name>
<reference evidence="2" key="1">
    <citation type="journal article" date="2023" name="bioRxiv">
        <title>Scaffold-level genome assemblies of two parasitoid biocontrol wasps reveal the parthenogenesis mechanism and an associated novel virus.</title>
        <authorList>
            <person name="Inwood S."/>
            <person name="Skelly J."/>
            <person name="Guhlin J."/>
            <person name="Harrop T."/>
            <person name="Goldson S."/>
            <person name="Dearden P."/>
        </authorList>
    </citation>
    <scope>NUCLEOTIDE SEQUENCE</scope>
    <source>
        <strain evidence="2">Lincoln</strain>
        <tissue evidence="2">Whole body</tissue>
    </source>
</reference>
<dbReference type="GO" id="GO:0008081">
    <property type="term" value="F:phosphoric diester hydrolase activity"/>
    <property type="evidence" value="ECO:0007669"/>
    <property type="project" value="InterPro"/>
</dbReference>
<dbReference type="PROSITE" id="PS50007">
    <property type="entry name" value="PIPLC_X_DOMAIN"/>
    <property type="match status" value="1"/>
</dbReference>
<feature type="domain" description="Phosphatidylinositol-specific phospholipase C X" evidence="1">
    <location>
        <begin position="138"/>
        <end position="282"/>
    </location>
</feature>
<dbReference type="CDD" id="cd08587">
    <property type="entry name" value="PI-PLCXDc_like"/>
    <property type="match status" value="1"/>
</dbReference>
<dbReference type="EMBL" id="JAQQBR010000002">
    <property type="protein sequence ID" value="KAK0181099.1"/>
    <property type="molecule type" value="Genomic_DNA"/>
</dbReference>
<dbReference type="InterPro" id="IPR000909">
    <property type="entry name" value="PLipase_C_PInositol-sp_X_dom"/>
</dbReference>
<protein>
    <recommendedName>
        <fullName evidence="1">Phosphatidylinositol-specific phospholipase C X domain-containing protein</fullName>
    </recommendedName>
</protein>
<dbReference type="SMART" id="SM00148">
    <property type="entry name" value="PLCXc"/>
    <property type="match status" value="1"/>
</dbReference>
<dbReference type="SUPFAM" id="SSF51695">
    <property type="entry name" value="PLC-like phosphodiesterases"/>
    <property type="match status" value="1"/>
</dbReference>
<dbReference type="Pfam" id="PF00388">
    <property type="entry name" value="PI-PLC-X"/>
    <property type="match status" value="1"/>
</dbReference>
<evidence type="ECO:0000313" key="2">
    <source>
        <dbReference type="EMBL" id="KAK0181099.1"/>
    </source>
</evidence>
<dbReference type="PANTHER" id="PTHR13593">
    <property type="match status" value="1"/>
</dbReference>
<dbReference type="Gene3D" id="3.20.20.190">
    <property type="entry name" value="Phosphatidylinositol (PI) phosphodiesterase"/>
    <property type="match status" value="1"/>
</dbReference>
<comment type="caution">
    <text evidence="2">The sequence shown here is derived from an EMBL/GenBank/DDBJ whole genome shotgun (WGS) entry which is preliminary data.</text>
</comment>
<dbReference type="InterPro" id="IPR051057">
    <property type="entry name" value="PI-PLC_domain"/>
</dbReference>